<dbReference type="Gene3D" id="1.10.10.60">
    <property type="entry name" value="Homeodomain-like"/>
    <property type="match status" value="1"/>
</dbReference>
<keyword evidence="1" id="KW-0547">Nucleotide-binding</keyword>
<dbReference type="GO" id="GO:0043565">
    <property type="term" value="F:sequence-specific DNA binding"/>
    <property type="evidence" value="ECO:0007669"/>
    <property type="project" value="InterPro"/>
</dbReference>
<dbReference type="SMART" id="SM00382">
    <property type="entry name" value="AAA"/>
    <property type="match status" value="1"/>
</dbReference>
<evidence type="ECO:0000256" key="2">
    <source>
        <dbReference type="ARBA" id="ARBA00022840"/>
    </source>
</evidence>
<evidence type="ECO:0000256" key="6">
    <source>
        <dbReference type="ARBA" id="ARBA00023163"/>
    </source>
</evidence>
<dbReference type="InterPro" id="IPR011006">
    <property type="entry name" value="CheY-like_superfamily"/>
</dbReference>
<dbReference type="FunFam" id="1.10.8.60:FF:000014">
    <property type="entry name" value="DNA-binding transcriptional regulator NtrC"/>
    <property type="match status" value="1"/>
</dbReference>
<evidence type="ECO:0000259" key="8">
    <source>
        <dbReference type="PROSITE" id="PS50045"/>
    </source>
</evidence>
<keyword evidence="3" id="KW-0805">Transcription regulation</keyword>
<evidence type="ECO:0000313" key="11">
    <source>
        <dbReference type="Proteomes" id="UP000035036"/>
    </source>
</evidence>
<dbReference type="InterPro" id="IPR002078">
    <property type="entry name" value="Sigma_54_int"/>
</dbReference>
<dbReference type="GO" id="GO:0006355">
    <property type="term" value="P:regulation of DNA-templated transcription"/>
    <property type="evidence" value="ECO:0007669"/>
    <property type="project" value="InterPro"/>
</dbReference>
<keyword evidence="2" id="KW-0067">ATP-binding</keyword>
<dbReference type="GO" id="GO:0005524">
    <property type="term" value="F:ATP binding"/>
    <property type="evidence" value="ECO:0007669"/>
    <property type="project" value="UniProtKB-KW"/>
</dbReference>
<dbReference type="InterPro" id="IPR003593">
    <property type="entry name" value="AAA+_ATPase"/>
</dbReference>
<dbReference type="PROSITE" id="PS50110">
    <property type="entry name" value="RESPONSE_REGULATORY"/>
    <property type="match status" value="1"/>
</dbReference>
<keyword evidence="11" id="KW-1185">Reference proteome</keyword>
<keyword evidence="6" id="KW-0804">Transcription</keyword>
<dbReference type="STRING" id="483547.GSUB_12845"/>
<feature type="modified residue" description="4-aspartylphosphate" evidence="7">
    <location>
        <position position="54"/>
    </location>
</feature>
<dbReference type="PROSITE" id="PS00688">
    <property type="entry name" value="SIGMA54_INTERACT_3"/>
    <property type="match status" value="1"/>
</dbReference>
<accession>A0A0B5FRJ6</accession>
<dbReference type="RefSeq" id="WP_040201132.1">
    <property type="nucleotide sequence ID" value="NZ_CP010311.1"/>
</dbReference>
<evidence type="ECO:0000313" key="10">
    <source>
        <dbReference type="EMBL" id="AJF07269.1"/>
    </source>
</evidence>
<dbReference type="InterPro" id="IPR027417">
    <property type="entry name" value="P-loop_NTPase"/>
</dbReference>
<dbReference type="SUPFAM" id="SSF52540">
    <property type="entry name" value="P-loop containing nucleoside triphosphate hydrolases"/>
    <property type="match status" value="1"/>
</dbReference>
<dbReference type="Gene3D" id="3.40.50.2300">
    <property type="match status" value="1"/>
</dbReference>
<dbReference type="Pfam" id="PF02954">
    <property type="entry name" value="HTH_8"/>
    <property type="match status" value="1"/>
</dbReference>
<dbReference type="InterPro" id="IPR009057">
    <property type="entry name" value="Homeodomain-like_sf"/>
</dbReference>
<dbReference type="SUPFAM" id="SSF52172">
    <property type="entry name" value="CheY-like"/>
    <property type="match status" value="1"/>
</dbReference>
<evidence type="ECO:0000256" key="1">
    <source>
        <dbReference type="ARBA" id="ARBA00022741"/>
    </source>
</evidence>
<dbReference type="FunFam" id="3.40.50.300:FF:000006">
    <property type="entry name" value="DNA-binding transcriptional regulator NtrC"/>
    <property type="match status" value="1"/>
</dbReference>
<evidence type="ECO:0000256" key="3">
    <source>
        <dbReference type="ARBA" id="ARBA00023015"/>
    </source>
</evidence>
<dbReference type="Gene3D" id="1.10.8.60">
    <property type="match status" value="1"/>
</dbReference>
<dbReference type="SUPFAM" id="SSF46689">
    <property type="entry name" value="Homeodomain-like"/>
    <property type="match status" value="1"/>
</dbReference>
<dbReference type="PROSITE" id="PS00676">
    <property type="entry name" value="SIGMA54_INTERACT_2"/>
    <property type="match status" value="1"/>
</dbReference>
<dbReference type="GO" id="GO:0000160">
    <property type="term" value="P:phosphorelay signal transduction system"/>
    <property type="evidence" value="ECO:0007669"/>
    <property type="project" value="InterPro"/>
</dbReference>
<evidence type="ECO:0000256" key="5">
    <source>
        <dbReference type="ARBA" id="ARBA00023159"/>
    </source>
</evidence>
<keyword evidence="7" id="KW-0597">Phosphoprotein</keyword>
<dbReference type="PROSITE" id="PS00675">
    <property type="entry name" value="SIGMA54_INTERACT_1"/>
    <property type="match status" value="1"/>
</dbReference>
<keyword evidence="4" id="KW-0238">DNA-binding</keyword>
<dbReference type="HOGENOM" id="CLU_000445_0_6_7"/>
<dbReference type="PRINTS" id="PR01590">
    <property type="entry name" value="HTHFIS"/>
</dbReference>
<gene>
    <name evidence="10" type="ORF">GSUB_12845</name>
</gene>
<dbReference type="InterPro" id="IPR058031">
    <property type="entry name" value="AAA_lid_NorR"/>
</dbReference>
<dbReference type="Pfam" id="PF00072">
    <property type="entry name" value="Response_reg"/>
    <property type="match status" value="1"/>
</dbReference>
<dbReference type="InterPro" id="IPR001789">
    <property type="entry name" value="Sig_transdc_resp-reg_receiver"/>
</dbReference>
<dbReference type="Gene3D" id="3.40.50.300">
    <property type="entry name" value="P-loop containing nucleotide triphosphate hydrolases"/>
    <property type="match status" value="1"/>
</dbReference>
<dbReference type="CDD" id="cd00009">
    <property type="entry name" value="AAA"/>
    <property type="match status" value="1"/>
</dbReference>
<feature type="domain" description="Response regulatory" evidence="9">
    <location>
        <begin position="5"/>
        <end position="119"/>
    </location>
</feature>
<dbReference type="PROSITE" id="PS50045">
    <property type="entry name" value="SIGMA54_INTERACT_4"/>
    <property type="match status" value="1"/>
</dbReference>
<dbReference type="Proteomes" id="UP000035036">
    <property type="component" value="Chromosome"/>
</dbReference>
<dbReference type="Pfam" id="PF00158">
    <property type="entry name" value="Sigma54_activat"/>
    <property type="match status" value="1"/>
</dbReference>
<reference evidence="10 11" key="1">
    <citation type="journal article" date="2015" name="Genome Announc.">
        <title>Genomes of Geoalkalibacter ferrihydriticus Z-0531T and Geoalkalibacter subterraneus Red1T, Two Haloalkaliphilic Metal-Reducing Deltaproteobacteria.</title>
        <authorList>
            <person name="Badalamenti J.P."/>
            <person name="Krajmalnik-Brown R."/>
            <person name="Torres C.I."/>
            <person name="Bond D.R."/>
        </authorList>
    </citation>
    <scope>NUCLEOTIDE SEQUENCE [LARGE SCALE GENOMIC DNA]</scope>
    <source>
        <strain evidence="10 11">Red1</strain>
    </source>
</reference>
<proteinExistence type="predicted"/>
<name>A0A0B5FRJ6_9BACT</name>
<dbReference type="InterPro" id="IPR025944">
    <property type="entry name" value="Sigma_54_int_dom_CS"/>
</dbReference>
<dbReference type="InterPro" id="IPR025943">
    <property type="entry name" value="Sigma_54_int_dom_ATP-bd_2"/>
</dbReference>
<dbReference type="EMBL" id="CP010311">
    <property type="protein sequence ID" value="AJF07269.1"/>
    <property type="molecule type" value="Genomic_DNA"/>
</dbReference>
<evidence type="ECO:0000256" key="4">
    <source>
        <dbReference type="ARBA" id="ARBA00023125"/>
    </source>
</evidence>
<organism evidence="10 11">
    <name type="scientific">Geoalkalibacter subterraneus</name>
    <dbReference type="NCBI Taxonomy" id="483547"/>
    <lineage>
        <taxon>Bacteria</taxon>
        <taxon>Pseudomonadati</taxon>
        <taxon>Thermodesulfobacteriota</taxon>
        <taxon>Desulfuromonadia</taxon>
        <taxon>Desulfuromonadales</taxon>
        <taxon>Geoalkalibacteraceae</taxon>
        <taxon>Geoalkalibacter</taxon>
    </lineage>
</organism>
<dbReference type="InterPro" id="IPR002197">
    <property type="entry name" value="HTH_Fis"/>
</dbReference>
<dbReference type="SMART" id="SM00448">
    <property type="entry name" value="REC"/>
    <property type="match status" value="1"/>
</dbReference>
<dbReference type="Pfam" id="PF25601">
    <property type="entry name" value="AAA_lid_14"/>
    <property type="match status" value="1"/>
</dbReference>
<protein>
    <submittedName>
        <fullName evidence="10">Fis family transcriptional regulator</fullName>
    </submittedName>
</protein>
<dbReference type="InterPro" id="IPR025662">
    <property type="entry name" value="Sigma_54_int_dom_ATP-bd_1"/>
</dbReference>
<dbReference type="KEGG" id="gsb:GSUB_12845"/>
<dbReference type="PANTHER" id="PTHR32071:SF113">
    <property type="entry name" value="ALGINATE BIOSYNTHESIS TRANSCRIPTIONAL REGULATORY PROTEIN ALGB"/>
    <property type="match status" value="1"/>
</dbReference>
<feature type="domain" description="Sigma-54 factor interaction" evidence="8">
    <location>
        <begin position="144"/>
        <end position="374"/>
    </location>
</feature>
<evidence type="ECO:0000259" key="9">
    <source>
        <dbReference type="PROSITE" id="PS50110"/>
    </source>
</evidence>
<evidence type="ECO:0000256" key="7">
    <source>
        <dbReference type="PROSITE-ProRule" id="PRU00169"/>
    </source>
</evidence>
<keyword evidence="5" id="KW-0010">Activator</keyword>
<sequence length="469" mass="52810">MNHERVLVVDDEKLIGWSLAQMLTGAGYEVEVAASGNEALDKFESFRPHLALLDIFLPDMDGIELLKRFKAADPEVMVLMITANAQADFAVSAFKLGALDYIGKPFRMEDVHQMVRQAFDKKRLEAQVDSSSRGARRQFGRDQLVGNSSQMIEVFRMINICAESDVKSVLILGESGTGKELVAQAIHHHSARKQEPFIEVNCAAIPENLLENELFGHERGAFTDAHREEKGTFELADGGTVFLDEIGDMPLPMQAKILKVIESKRFRRLGGKEDIDVDVRIIAATHQDLPRLVEKEKFRADLFYRLNVMTIHLPALRSRRDDIPKLVDYFIDRLNDEYGRRLEGIAPDALQLLMRYDWPGNVRELRNAIERAMMLEQGRVLSVASLPAAVRAEQSAEKADRPGQDAGPGGVSFDLLLEDMSLEEMEKHALQQAMARAGGNQTRAARLLKMSRDTLRYRLKKFGLHETSN</sequence>
<dbReference type="AlphaFoldDB" id="A0A0B5FRJ6"/>
<dbReference type="OrthoDB" id="9814761at2"/>
<dbReference type="PANTHER" id="PTHR32071">
    <property type="entry name" value="TRANSCRIPTIONAL REGULATORY PROTEIN"/>
    <property type="match status" value="1"/>
</dbReference>